<evidence type="ECO:0000313" key="3">
    <source>
        <dbReference type="Proteomes" id="UP001221838"/>
    </source>
</evidence>
<sequence length="707" mass="74383">MSPKRLRFLSLPFTIAALFLGVLTACDDDSTPSPQVARADIKAVFPQGVSASGVARVHVEVRGAGVASIGMDLSRVGDVWQGTVDNLPPGVDCVFEGTAFNAASLLLFKGEAGPISAKAGSTVGVAIPLQPQDPSPPENAAPVIDGASLSSEQASGGETVTAGLTAHDPEGTALQFSWEATQGVLLAPRNTPSSSEVDWKAPECLQGEALITASVTDAKGAVARRQFSIRARQGAACGDLTVYGIRNRHHVSADGSVRVVSREAGTTLGAWVPTADGLGYTWHAGTYGTDGTFQIPDVDAPSYLLQDNSTYVWTHTRTPDMSQARLGRPAVPSEPDGTQFTFQLSGLSPWQEGDDIQLHSTETGLGYFTIGCMSPDPSTPGEGETAFGGIMDYGASLRACSASPVRFEPTAGDTLYATQLVSRSDDTHNLFFLELRRSIQVAAPVPQAGNMLLNAALAPLPTTPYQVNYSTATFEALALAAHPTATLSTTSVNLGTLPAYTQFGGYASWPDLALLNWQPNRGPLLATFTYGNPFPSTWDRFITAQTYARVSYSVDLPEGGTSTPTSFSVSTYIQEPLSASGTSALTAQVGPPRDVRLNQTVATAPLTGVGLTPLASWAAPALGTAHFYSLRLFELGANAAKRTTRQQVASFLTDQTQLRLPPGVLKQEKSYYLEVTAVFSPGTIYSKPFLSGAAYSAAVALTSRFAP</sequence>
<proteinExistence type="predicted"/>
<dbReference type="Proteomes" id="UP001221838">
    <property type="component" value="Unassembled WGS sequence"/>
</dbReference>
<keyword evidence="3" id="KW-1185">Reference proteome</keyword>
<keyword evidence="1" id="KW-0732">Signal</keyword>
<comment type="caution">
    <text evidence="2">The sequence shown here is derived from an EMBL/GenBank/DDBJ whole genome shotgun (WGS) entry which is preliminary data.</text>
</comment>
<evidence type="ECO:0000313" key="2">
    <source>
        <dbReference type="EMBL" id="MDC0712433.1"/>
    </source>
</evidence>
<feature type="chain" id="PRO_5045682507" evidence="1">
    <location>
        <begin position="25"/>
        <end position="707"/>
    </location>
</feature>
<reference evidence="2 3" key="1">
    <citation type="submission" date="2022-11" db="EMBL/GenBank/DDBJ databases">
        <title>Minimal conservation of predation-associated metabolite biosynthetic gene clusters underscores biosynthetic potential of Myxococcota including descriptions for ten novel species: Archangium lansinium sp. nov., Myxococcus landrumus sp. nov., Nannocystis bai.</title>
        <authorList>
            <person name="Ahearne A."/>
            <person name="Stevens C."/>
            <person name="Dowd S."/>
        </authorList>
    </citation>
    <scope>NUCLEOTIDE SEQUENCE [LARGE SCALE GENOMIC DNA]</scope>
    <source>
        <strain evidence="2 3">NCWAL01</strain>
    </source>
</reference>
<dbReference type="PROSITE" id="PS51257">
    <property type="entry name" value="PROKAR_LIPOPROTEIN"/>
    <property type="match status" value="1"/>
</dbReference>
<protein>
    <submittedName>
        <fullName evidence="2">Uncharacterized protein</fullName>
    </submittedName>
</protein>
<gene>
    <name evidence="2" type="ORF">POL68_28485</name>
</gene>
<accession>A0ABT5DFP7</accession>
<dbReference type="EMBL" id="JAQNDM010000002">
    <property type="protein sequence ID" value="MDC0712433.1"/>
    <property type="molecule type" value="Genomic_DNA"/>
</dbReference>
<evidence type="ECO:0000256" key="1">
    <source>
        <dbReference type="SAM" id="SignalP"/>
    </source>
</evidence>
<dbReference type="RefSeq" id="WP_272142560.1">
    <property type="nucleotide sequence ID" value="NZ_JAQNDM010000002.1"/>
</dbReference>
<feature type="signal peptide" evidence="1">
    <location>
        <begin position="1"/>
        <end position="24"/>
    </location>
</feature>
<name>A0ABT5DFP7_9BACT</name>
<organism evidence="2 3">
    <name type="scientific">Stigmatella ashevillensis</name>
    <dbReference type="NCBI Taxonomy" id="2995309"/>
    <lineage>
        <taxon>Bacteria</taxon>
        <taxon>Pseudomonadati</taxon>
        <taxon>Myxococcota</taxon>
        <taxon>Myxococcia</taxon>
        <taxon>Myxococcales</taxon>
        <taxon>Cystobacterineae</taxon>
        <taxon>Archangiaceae</taxon>
        <taxon>Stigmatella</taxon>
    </lineage>
</organism>